<keyword evidence="3 7" id="KW-1134">Transmembrane beta strand</keyword>
<dbReference type="Pfam" id="PF07715">
    <property type="entry name" value="Plug"/>
    <property type="match status" value="1"/>
</dbReference>
<accession>A0ABV5J8G3</accession>
<name>A0ABV5J8G3_9BACT</name>
<keyword evidence="4 7" id="KW-0812">Transmembrane</keyword>
<dbReference type="NCBIfam" id="TIGR04057">
    <property type="entry name" value="SusC_RagA_signa"/>
    <property type="match status" value="1"/>
</dbReference>
<dbReference type="Gene3D" id="2.60.40.1120">
    <property type="entry name" value="Carboxypeptidase-like, regulatory domain"/>
    <property type="match status" value="1"/>
</dbReference>
<dbReference type="InterPro" id="IPR039426">
    <property type="entry name" value="TonB-dep_rcpt-like"/>
</dbReference>
<evidence type="ECO:0000256" key="7">
    <source>
        <dbReference type="PROSITE-ProRule" id="PRU01360"/>
    </source>
</evidence>
<dbReference type="InterPro" id="IPR023997">
    <property type="entry name" value="TonB-dep_OMP_SusC/RagA_CS"/>
</dbReference>
<comment type="similarity">
    <text evidence="7">Belongs to the TonB-dependent receptor family.</text>
</comment>
<feature type="domain" description="TonB-dependent receptor plug" evidence="8">
    <location>
        <begin position="146"/>
        <end position="257"/>
    </location>
</feature>
<dbReference type="Proteomes" id="UP001589654">
    <property type="component" value="Unassembled WGS sequence"/>
</dbReference>
<keyword evidence="2 7" id="KW-0813">Transport</keyword>
<dbReference type="InterPro" id="IPR012910">
    <property type="entry name" value="Plug_dom"/>
</dbReference>
<proteinExistence type="inferred from homology"/>
<dbReference type="RefSeq" id="WP_290247846.1">
    <property type="nucleotide sequence ID" value="NZ_JAUFQT010000001.1"/>
</dbReference>
<dbReference type="Pfam" id="PF13715">
    <property type="entry name" value="CarbopepD_reg_2"/>
    <property type="match status" value="1"/>
</dbReference>
<evidence type="ECO:0000256" key="3">
    <source>
        <dbReference type="ARBA" id="ARBA00022452"/>
    </source>
</evidence>
<comment type="subcellular location">
    <subcellularLocation>
        <location evidence="1 7">Cell outer membrane</location>
        <topology evidence="1 7">Multi-pass membrane protein</topology>
    </subcellularLocation>
</comment>
<sequence length="1061" mass="117320">MKINFTSNSIFKKWVFLLLTMACGIYGISWAGISPEIVKIPVPLNEEKVYEVQKEVSGTVVSSEDDMPLPGVSILLKGTSRGTVTDIDGKFSLEVPEEGAILIFSSIGFETQEIPVGNRSTIDVVMQIDMQQLGEVVVVGYGTQKKANITGSIAQIEPENLTERPIQRVDQALVGQMAGVRVKQTSGVPGRGFDVQVRGVGSITANNQPLYVIDGFPLESAGGNPMDNISPNDIESIQVLKDASAAAIYGSRASNGVVIINTKTGKDGKARISFNSYVGWNETVKKLDVLSPTEWIDRAIEMINTQWENSGEGRSASQSLAEREAILGGFDRNFMYDPRWLQEGYPGLRLVEWQDHLFRKGLVQNYQLSASGGNEFVKYFVSGDYMDQEGIAIGVNYKRYSTRANVEIQPNEKLKFGLNLSPSYSILDDPGVEGKDAITHVTVGMAPVVEEDAGLLTGVGDIPLYTWASSRISPIAFANRRLNETTIFRNLVTVFGEYEILKGLAFRSTLNVDNVDQQNKSYTPAEVTRNRQTSGDFEGFRKLTFVNENTLSFNRTFQEDHNVNAVVGISYSFNKRNTFETSGNFDVEGITTLNAAVINAGSTNTTETQSTLLSYFGRVQYDYMGKYLISASARRDGSSRFGEDTKWGFFPSVSLGWRVSDELFIQEIPGVSDFISDLKFRGSWGLSGNNGIGDYSHIATLDFANYSYGGTLVNGLIPGNFPNPDLGWEESEMTNIGLDLGILQNRVYTSFDYYWKTNTDLLLNIPVPSATGFTTALTNIGEVLNKGWEFELTTRNFTGQFEWTTKLNLSHNTNEVKQLGPENTPILGGSWDINHRITMVGEPINTLYLVQNIGILTQEEIDNGAALYGSQEAGDPQYLDANNDGVINADDRVLSGAPTPDYVWGITNNFTYKGFDLNFLVQGQWGGLIYSTFGRAMDRPGMSFVENTLGRHRNRWRSPENPGDGETGKAVSSFGRIKNTDWLYSSDYWRIRNITLGYDLGRLLENKRIVSGARIYVTAENFFGDDKYTGGFNPEAVNNDGDDYGAFPLSRSVVFGVNLKF</sequence>
<dbReference type="InterPro" id="IPR023996">
    <property type="entry name" value="TonB-dep_OMP_SusC/RagA"/>
</dbReference>
<evidence type="ECO:0000256" key="2">
    <source>
        <dbReference type="ARBA" id="ARBA00022448"/>
    </source>
</evidence>
<keyword evidence="10" id="KW-1185">Reference proteome</keyword>
<evidence type="ECO:0000313" key="10">
    <source>
        <dbReference type="Proteomes" id="UP001589654"/>
    </source>
</evidence>
<evidence type="ECO:0000259" key="8">
    <source>
        <dbReference type="Pfam" id="PF07715"/>
    </source>
</evidence>
<dbReference type="InterPro" id="IPR037066">
    <property type="entry name" value="Plug_dom_sf"/>
</dbReference>
<organism evidence="9 10">
    <name type="scientific">Echinicola jeungdonensis</name>
    <dbReference type="NCBI Taxonomy" id="709343"/>
    <lineage>
        <taxon>Bacteria</taxon>
        <taxon>Pseudomonadati</taxon>
        <taxon>Bacteroidota</taxon>
        <taxon>Cytophagia</taxon>
        <taxon>Cytophagales</taxon>
        <taxon>Cyclobacteriaceae</taxon>
        <taxon>Echinicola</taxon>
    </lineage>
</organism>
<keyword evidence="5 7" id="KW-0472">Membrane</keyword>
<evidence type="ECO:0000256" key="1">
    <source>
        <dbReference type="ARBA" id="ARBA00004571"/>
    </source>
</evidence>
<dbReference type="EMBL" id="JBHMEW010000066">
    <property type="protein sequence ID" value="MFB9213124.1"/>
    <property type="molecule type" value="Genomic_DNA"/>
</dbReference>
<dbReference type="InterPro" id="IPR008969">
    <property type="entry name" value="CarboxyPept-like_regulatory"/>
</dbReference>
<evidence type="ECO:0000256" key="4">
    <source>
        <dbReference type="ARBA" id="ARBA00022692"/>
    </source>
</evidence>
<evidence type="ECO:0000256" key="6">
    <source>
        <dbReference type="ARBA" id="ARBA00023237"/>
    </source>
</evidence>
<evidence type="ECO:0000256" key="5">
    <source>
        <dbReference type="ARBA" id="ARBA00023136"/>
    </source>
</evidence>
<keyword evidence="6 7" id="KW-0998">Cell outer membrane</keyword>
<dbReference type="InterPro" id="IPR036942">
    <property type="entry name" value="Beta-barrel_TonB_sf"/>
</dbReference>
<protein>
    <submittedName>
        <fullName evidence="9">SusC/RagA family TonB-linked outer membrane protein</fullName>
    </submittedName>
</protein>
<dbReference type="Gene3D" id="2.170.130.10">
    <property type="entry name" value="TonB-dependent receptor, plug domain"/>
    <property type="match status" value="1"/>
</dbReference>
<dbReference type="Gene3D" id="2.40.170.20">
    <property type="entry name" value="TonB-dependent receptor, beta-barrel domain"/>
    <property type="match status" value="1"/>
</dbReference>
<gene>
    <name evidence="9" type="ORF">ACFFUR_15005</name>
</gene>
<dbReference type="SUPFAM" id="SSF56935">
    <property type="entry name" value="Porins"/>
    <property type="match status" value="1"/>
</dbReference>
<evidence type="ECO:0000313" key="9">
    <source>
        <dbReference type="EMBL" id="MFB9213124.1"/>
    </source>
</evidence>
<comment type="caution">
    <text evidence="9">The sequence shown here is derived from an EMBL/GenBank/DDBJ whole genome shotgun (WGS) entry which is preliminary data.</text>
</comment>
<dbReference type="SUPFAM" id="SSF49464">
    <property type="entry name" value="Carboxypeptidase regulatory domain-like"/>
    <property type="match status" value="1"/>
</dbReference>
<dbReference type="PROSITE" id="PS52016">
    <property type="entry name" value="TONB_DEPENDENT_REC_3"/>
    <property type="match status" value="1"/>
</dbReference>
<reference evidence="9 10" key="1">
    <citation type="submission" date="2024-09" db="EMBL/GenBank/DDBJ databases">
        <authorList>
            <person name="Sun Q."/>
            <person name="Mori K."/>
        </authorList>
    </citation>
    <scope>NUCLEOTIDE SEQUENCE [LARGE SCALE GENOMIC DNA]</scope>
    <source>
        <strain evidence="9 10">CECT 7682</strain>
    </source>
</reference>
<dbReference type="NCBIfam" id="TIGR04056">
    <property type="entry name" value="OMP_RagA_SusC"/>
    <property type="match status" value="1"/>
</dbReference>